<evidence type="ECO:0000256" key="1">
    <source>
        <dbReference type="ARBA" id="ARBA00022448"/>
    </source>
</evidence>
<gene>
    <name evidence="5" type="ORF">PM3016_4462</name>
</gene>
<keyword evidence="1" id="KW-0813">Transport</keyword>
<dbReference type="Pfam" id="PF00005">
    <property type="entry name" value="ABC_tran"/>
    <property type="match status" value="1"/>
</dbReference>
<dbReference type="SMART" id="SM00382">
    <property type="entry name" value="AAA"/>
    <property type="match status" value="1"/>
</dbReference>
<reference evidence="5 6" key="1">
    <citation type="journal article" date="2012" name="J. Bacteriol.">
        <title>Complete Genome Sequence of Paenibacillus mucilaginosus 3016, a Bacterium Functional as Microbial Fertilizer.</title>
        <authorList>
            <person name="Ma M."/>
            <person name="Wang Z."/>
            <person name="Li L."/>
            <person name="Jiang X."/>
            <person name="Guan D."/>
            <person name="Cao F."/>
            <person name="Chen H."/>
            <person name="Wang X."/>
            <person name="Shen D."/>
            <person name="Du B."/>
            <person name="Li J."/>
        </authorList>
    </citation>
    <scope>NUCLEOTIDE SEQUENCE [LARGE SCALE GENOMIC DNA]</scope>
    <source>
        <strain evidence="5 6">3016</strain>
    </source>
</reference>
<evidence type="ECO:0000313" key="5">
    <source>
        <dbReference type="EMBL" id="AFC31226.1"/>
    </source>
</evidence>
<evidence type="ECO:0000259" key="4">
    <source>
        <dbReference type="PROSITE" id="PS50893"/>
    </source>
</evidence>
<dbReference type="GO" id="GO:0016887">
    <property type="term" value="F:ATP hydrolysis activity"/>
    <property type="evidence" value="ECO:0007669"/>
    <property type="project" value="InterPro"/>
</dbReference>
<dbReference type="InterPro" id="IPR003593">
    <property type="entry name" value="AAA+_ATPase"/>
</dbReference>
<evidence type="ECO:0000256" key="3">
    <source>
        <dbReference type="ARBA" id="ARBA00022840"/>
    </source>
</evidence>
<keyword evidence="6" id="KW-1185">Reference proteome</keyword>
<dbReference type="GO" id="GO:0005524">
    <property type="term" value="F:ATP binding"/>
    <property type="evidence" value="ECO:0007669"/>
    <property type="project" value="UniProtKB-KW"/>
</dbReference>
<keyword evidence="2" id="KW-0547">Nucleotide-binding</keyword>
<dbReference type="HOGENOM" id="CLU_000604_1_22_9"/>
<keyword evidence="3" id="KW-0067">ATP-binding</keyword>
<name>H6NAX1_9BACL</name>
<feature type="domain" description="ABC transporter" evidence="4">
    <location>
        <begin position="2"/>
        <end position="223"/>
    </location>
</feature>
<dbReference type="InterPro" id="IPR003439">
    <property type="entry name" value="ABC_transporter-like_ATP-bd"/>
</dbReference>
<dbReference type="GO" id="GO:0005886">
    <property type="term" value="C:plasma membrane"/>
    <property type="evidence" value="ECO:0007669"/>
    <property type="project" value="TreeGrafter"/>
</dbReference>
<dbReference type="RefSeq" id="WP_014370977.1">
    <property type="nucleotide sequence ID" value="NC_016935.1"/>
</dbReference>
<dbReference type="AlphaFoldDB" id="H6NAX1"/>
<dbReference type="Gene3D" id="3.40.50.300">
    <property type="entry name" value="P-loop containing nucleotide triphosphate hydrolases"/>
    <property type="match status" value="1"/>
</dbReference>
<protein>
    <recommendedName>
        <fullName evidence="4">ABC transporter domain-containing protein</fullName>
    </recommendedName>
</protein>
<evidence type="ECO:0000313" key="6">
    <source>
        <dbReference type="Proteomes" id="UP000007523"/>
    </source>
</evidence>
<dbReference type="PROSITE" id="PS50893">
    <property type="entry name" value="ABC_TRANSPORTER_2"/>
    <property type="match status" value="1"/>
</dbReference>
<dbReference type="SUPFAM" id="SSF52540">
    <property type="entry name" value="P-loop containing nucleoside triphosphate hydrolases"/>
    <property type="match status" value="1"/>
</dbReference>
<dbReference type="PANTHER" id="PTHR24220">
    <property type="entry name" value="IMPORT ATP-BINDING PROTEIN"/>
    <property type="match status" value="1"/>
</dbReference>
<dbReference type="GO" id="GO:0022857">
    <property type="term" value="F:transmembrane transporter activity"/>
    <property type="evidence" value="ECO:0007669"/>
    <property type="project" value="TreeGrafter"/>
</dbReference>
<proteinExistence type="predicted"/>
<dbReference type="STRING" id="1116391.PM3016_4462"/>
<dbReference type="Proteomes" id="UP000007523">
    <property type="component" value="Chromosome"/>
</dbReference>
<accession>H6NAX1</accession>
<dbReference type="InterPro" id="IPR017911">
    <property type="entry name" value="MacB-like_ATP-bd"/>
</dbReference>
<dbReference type="InterPro" id="IPR027417">
    <property type="entry name" value="P-loop_NTPase"/>
</dbReference>
<dbReference type="KEGG" id="pmq:PM3016_4462"/>
<dbReference type="CDD" id="cd03255">
    <property type="entry name" value="ABC_MJ0796_LolCDE_FtsE"/>
    <property type="match status" value="1"/>
</dbReference>
<evidence type="ECO:0000256" key="2">
    <source>
        <dbReference type="ARBA" id="ARBA00022741"/>
    </source>
</evidence>
<dbReference type="InterPro" id="IPR015854">
    <property type="entry name" value="ABC_transpr_LolD-like"/>
</dbReference>
<sequence>MIGVQGLTLGYGGRTVLRDLELSLAPGEFVYLQGPSGSGKSTLLRVLNRQIESYEGEVRIQGRPLRSLPRFEARRLMATIHQGFELIDRKTVLENVALAGEVLGADPAAVRAKAQEFLHKVGMEGKEDHFPRQLSGGEMQRTAIARALLNRPPILLADEPTGNLDGENAFRILELLWELNRSEGTTVLMVTHSTELVRAMPSRTLHMNGGRLDAVEPCEILSS</sequence>
<dbReference type="EMBL" id="CP003235">
    <property type="protein sequence ID" value="AFC31226.1"/>
    <property type="molecule type" value="Genomic_DNA"/>
</dbReference>
<organism evidence="5 6">
    <name type="scientific">Paenibacillus mucilaginosus 3016</name>
    <dbReference type="NCBI Taxonomy" id="1116391"/>
    <lineage>
        <taxon>Bacteria</taxon>
        <taxon>Bacillati</taxon>
        <taxon>Bacillota</taxon>
        <taxon>Bacilli</taxon>
        <taxon>Bacillales</taxon>
        <taxon>Paenibacillaceae</taxon>
        <taxon>Paenibacillus</taxon>
    </lineage>
</organism>